<dbReference type="PROSITE" id="PS51819">
    <property type="entry name" value="VOC"/>
    <property type="match status" value="1"/>
</dbReference>
<dbReference type="InterPro" id="IPR037523">
    <property type="entry name" value="VOC_core"/>
</dbReference>
<dbReference type="PATRIC" id="fig|869212.3.peg.3153"/>
<dbReference type="Pfam" id="PF00903">
    <property type="entry name" value="Glyoxalase"/>
    <property type="match status" value="1"/>
</dbReference>
<dbReference type="Proteomes" id="UP000006048">
    <property type="component" value="Chromosome"/>
</dbReference>
<dbReference type="PANTHER" id="PTHR35006:SF2">
    <property type="entry name" value="GLYOXALASE FAMILY PROTEIN (AFU_ORTHOLOGUE AFUA_5G14830)"/>
    <property type="match status" value="1"/>
</dbReference>
<dbReference type="CDD" id="cd06587">
    <property type="entry name" value="VOC"/>
    <property type="match status" value="1"/>
</dbReference>
<dbReference type="Gene3D" id="3.10.180.10">
    <property type="entry name" value="2,3-Dihydroxybiphenyl 1,2-Dioxygenase, domain 1"/>
    <property type="match status" value="1"/>
</dbReference>
<proteinExistence type="predicted"/>
<keyword evidence="3" id="KW-1185">Reference proteome</keyword>
<dbReference type="InterPro" id="IPR029068">
    <property type="entry name" value="Glyas_Bleomycin-R_OHBP_Dase"/>
</dbReference>
<dbReference type="SUPFAM" id="SSF54593">
    <property type="entry name" value="Glyoxalase/Bleomycin resistance protein/Dihydroxybiphenyl dioxygenase"/>
    <property type="match status" value="1"/>
</dbReference>
<feature type="domain" description="VOC" evidence="1">
    <location>
        <begin position="7"/>
        <end position="133"/>
    </location>
</feature>
<name>I4B907_TURPD</name>
<dbReference type="HOGENOM" id="CLU_046006_6_2_12"/>
<organism evidence="2 3">
    <name type="scientific">Turneriella parva (strain ATCC BAA-1111 / DSM 21527 / NCTC 11395 / H)</name>
    <name type="common">Leptospira parva</name>
    <dbReference type="NCBI Taxonomy" id="869212"/>
    <lineage>
        <taxon>Bacteria</taxon>
        <taxon>Pseudomonadati</taxon>
        <taxon>Spirochaetota</taxon>
        <taxon>Spirochaetia</taxon>
        <taxon>Leptospirales</taxon>
        <taxon>Leptospiraceae</taxon>
        <taxon>Turneriella</taxon>
    </lineage>
</organism>
<evidence type="ECO:0000313" key="3">
    <source>
        <dbReference type="Proteomes" id="UP000006048"/>
    </source>
</evidence>
<protein>
    <submittedName>
        <fullName evidence="2">Glyoxalase/bleomycin resistance protein/dioxygenase</fullName>
    </submittedName>
</protein>
<dbReference type="PANTHER" id="PTHR35006">
    <property type="entry name" value="GLYOXALASE FAMILY PROTEIN (AFU_ORTHOLOGUE AFUA_5G14830)"/>
    <property type="match status" value="1"/>
</dbReference>
<dbReference type="InterPro" id="IPR004360">
    <property type="entry name" value="Glyas_Fos-R_dOase_dom"/>
</dbReference>
<dbReference type="EMBL" id="CP002959">
    <property type="protein sequence ID" value="AFM13764.1"/>
    <property type="molecule type" value="Genomic_DNA"/>
</dbReference>
<dbReference type="AlphaFoldDB" id="I4B907"/>
<reference evidence="2 3" key="1">
    <citation type="submission" date="2012-06" db="EMBL/GenBank/DDBJ databases">
        <title>The complete chromosome of genome of Turneriella parva DSM 21527.</title>
        <authorList>
            <consortium name="US DOE Joint Genome Institute (JGI-PGF)"/>
            <person name="Lucas S."/>
            <person name="Han J."/>
            <person name="Lapidus A."/>
            <person name="Bruce D."/>
            <person name="Goodwin L."/>
            <person name="Pitluck S."/>
            <person name="Peters L."/>
            <person name="Kyrpides N."/>
            <person name="Mavromatis K."/>
            <person name="Ivanova N."/>
            <person name="Mikhailova N."/>
            <person name="Chertkov O."/>
            <person name="Detter J.C."/>
            <person name="Tapia R."/>
            <person name="Han C."/>
            <person name="Land M."/>
            <person name="Hauser L."/>
            <person name="Markowitz V."/>
            <person name="Cheng J.-F."/>
            <person name="Hugenholtz P."/>
            <person name="Woyke T."/>
            <person name="Wu D."/>
            <person name="Gronow S."/>
            <person name="Wellnitz S."/>
            <person name="Brambilla E."/>
            <person name="Klenk H.-P."/>
            <person name="Eisen J.A."/>
        </authorList>
    </citation>
    <scope>NUCLEOTIDE SEQUENCE [LARGE SCALE GENOMIC DNA]</scope>
    <source>
        <strain evidence="3">ATCC BAA-1111 / DSM 21527 / NCTC 11395 / H</strain>
    </source>
</reference>
<evidence type="ECO:0000259" key="1">
    <source>
        <dbReference type="PROSITE" id="PS51819"/>
    </source>
</evidence>
<dbReference type="OrthoDB" id="9785698at2"/>
<accession>I4B907</accession>
<sequence length="144" mass="16865">MPTEVIGIDHVYFSVRSLEISEAYYDTVLGEILGFRKNSFHLNKNPHVQYFNRHFGFVIRQARAEGDFNSESAGLHHFCLRVNNEEDVDRAAAAMRQAGITVSIPAYHREYAPDYYAIFFTDPDGLRLEITNFRQERRDRMDNW</sequence>
<gene>
    <name evidence="2" type="ordered locus">Turpa_3125</name>
</gene>
<dbReference type="RefSeq" id="WP_014804264.1">
    <property type="nucleotide sequence ID" value="NC_018020.1"/>
</dbReference>
<evidence type="ECO:0000313" key="2">
    <source>
        <dbReference type="EMBL" id="AFM13764.1"/>
    </source>
</evidence>
<dbReference type="STRING" id="869212.Turpa_3125"/>
<dbReference type="KEGG" id="tpx:Turpa_3125"/>